<sequence length="415" mass="48070">MTEIQDILLEHQQHYLSQWLQFVLLDQEGKILDSNHSFADLKHLYGQSIYQFNPFLESIQSVIEALDEHQSELFFPRMEIPFWGKDGVFDYTIKRIQRNNQIFYLWIVEDNTAHNQYLSLVQQERNDTYIQNELLQLKTQNQLLKEEVEKQTADIQAQKQLIEKQKEDILDSIRYAQRIQNAILPTQKKLAQVSFETMIFYRPKDIVSGDFYWASQVGNKAIVAVADCTGHGVPGAFMSIVGQNMLQTAINAQKITSPKQMLESLDKQMLQLFENDDRVHDGMDIAILTIDNQENSITFAGAKRPLYFIREGSFQEIKGAPYAIGGHHVVHGKNFVEFTLQIQPNDIFYICSDGYADQFGGTEDKKFMLKNFKNLLLKIHHLPFALQQDILLDNLLSWQGENKQTDDILIVGLRF</sequence>
<accession>A0A1I2JH32</accession>
<dbReference type="PANTHER" id="PTHR43156:SF9">
    <property type="entry name" value="HAMP DOMAIN-CONTAINING PROTEIN"/>
    <property type="match status" value="1"/>
</dbReference>
<dbReference type="PANTHER" id="PTHR43156">
    <property type="entry name" value="STAGE II SPORULATION PROTEIN E-RELATED"/>
    <property type="match status" value="1"/>
</dbReference>
<evidence type="ECO:0000256" key="1">
    <source>
        <dbReference type="ARBA" id="ARBA00022801"/>
    </source>
</evidence>
<feature type="coiled-coil region" evidence="2">
    <location>
        <begin position="134"/>
        <end position="168"/>
    </location>
</feature>
<dbReference type="InterPro" id="IPR036457">
    <property type="entry name" value="PPM-type-like_dom_sf"/>
</dbReference>
<keyword evidence="1" id="KW-0378">Hydrolase</keyword>
<dbReference type="CDD" id="cd00130">
    <property type="entry name" value="PAS"/>
    <property type="match status" value="1"/>
</dbReference>
<dbReference type="OrthoDB" id="1119265at2"/>
<proteinExistence type="predicted"/>
<feature type="domain" description="PPM-type phosphatase" evidence="3">
    <location>
        <begin position="190"/>
        <end position="415"/>
    </location>
</feature>
<protein>
    <submittedName>
        <fullName evidence="4">Serine phosphatase RsbU, regulator of sigma subunit</fullName>
    </submittedName>
</protein>
<evidence type="ECO:0000313" key="5">
    <source>
        <dbReference type="Proteomes" id="UP000199513"/>
    </source>
</evidence>
<keyword evidence="5" id="KW-1185">Reference proteome</keyword>
<dbReference type="RefSeq" id="WP_091549206.1">
    <property type="nucleotide sequence ID" value="NZ_FONY01000051.1"/>
</dbReference>
<dbReference type="InterPro" id="IPR052016">
    <property type="entry name" value="Bact_Sigma-Reg"/>
</dbReference>
<dbReference type="GO" id="GO:0016791">
    <property type="term" value="F:phosphatase activity"/>
    <property type="evidence" value="ECO:0007669"/>
    <property type="project" value="TreeGrafter"/>
</dbReference>
<keyword evidence="2" id="KW-0175">Coiled coil</keyword>
<evidence type="ECO:0000313" key="4">
    <source>
        <dbReference type="EMBL" id="SFF53874.1"/>
    </source>
</evidence>
<dbReference type="Proteomes" id="UP000199513">
    <property type="component" value="Unassembled WGS sequence"/>
</dbReference>
<reference evidence="5" key="1">
    <citation type="submission" date="2016-10" db="EMBL/GenBank/DDBJ databases">
        <authorList>
            <person name="Varghese N."/>
            <person name="Submissions S."/>
        </authorList>
    </citation>
    <scope>NUCLEOTIDE SEQUENCE [LARGE SCALE GENOMIC DNA]</scope>
    <source>
        <strain>GEY</strain>
        <strain evidence="5">DSM 9560</strain>
    </source>
</reference>
<dbReference type="SMART" id="SM00331">
    <property type="entry name" value="PP2C_SIG"/>
    <property type="match status" value="1"/>
</dbReference>
<dbReference type="STRING" id="1003.SAMN04488541_105123"/>
<evidence type="ECO:0000256" key="2">
    <source>
        <dbReference type="SAM" id="Coils"/>
    </source>
</evidence>
<dbReference type="Gene3D" id="3.60.40.10">
    <property type="entry name" value="PPM-type phosphatase domain"/>
    <property type="match status" value="1"/>
</dbReference>
<organism evidence="4 5">
    <name type="scientific">Thermoflexibacter ruber</name>
    <dbReference type="NCBI Taxonomy" id="1003"/>
    <lineage>
        <taxon>Bacteria</taxon>
        <taxon>Pseudomonadati</taxon>
        <taxon>Bacteroidota</taxon>
        <taxon>Cytophagia</taxon>
        <taxon>Cytophagales</taxon>
        <taxon>Thermoflexibacteraceae</taxon>
        <taxon>Thermoflexibacter</taxon>
    </lineage>
</organism>
<dbReference type="InterPro" id="IPR000014">
    <property type="entry name" value="PAS"/>
</dbReference>
<dbReference type="EMBL" id="FONY01000051">
    <property type="protein sequence ID" value="SFF53874.1"/>
    <property type="molecule type" value="Genomic_DNA"/>
</dbReference>
<evidence type="ECO:0000259" key="3">
    <source>
        <dbReference type="SMART" id="SM00331"/>
    </source>
</evidence>
<dbReference type="AlphaFoldDB" id="A0A1I2JH32"/>
<name>A0A1I2JH32_9BACT</name>
<dbReference type="Pfam" id="PF07228">
    <property type="entry name" value="SpoIIE"/>
    <property type="match status" value="1"/>
</dbReference>
<gene>
    <name evidence="4" type="ORF">SAMN04488541_105123</name>
</gene>
<dbReference type="InterPro" id="IPR001932">
    <property type="entry name" value="PPM-type_phosphatase-like_dom"/>
</dbReference>